<evidence type="ECO:0000313" key="2">
    <source>
        <dbReference type="Proteomes" id="UP000275408"/>
    </source>
</evidence>
<name>A0A3M6TUL0_POCDA</name>
<accession>A0A3M6TUL0</accession>
<evidence type="ECO:0000313" key="1">
    <source>
        <dbReference type="EMBL" id="RMX45107.1"/>
    </source>
</evidence>
<feature type="non-terminal residue" evidence="1">
    <location>
        <position position="1"/>
    </location>
</feature>
<dbReference type="AlphaFoldDB" id="A0A3M6TUL0"/>
<organism evidence="1 2">
    <name type="scientific">Pocillopora damicornis</name>
    <name type="common">Cauliflower coral</name>
    <name type="synonym">Millepora damicornis</name>
    <dbReference type="NCBI Taxonomy" id="46731"/>
    <lineage>
        <taxon>Eukaryota</taxon>
        <taxon>Metazoa</taxon>
        <taxon>Cnidaria</taxon>
        <taxon>Anthozoa</taxon>
        <taxon>Hexacorallia</taxon>
        <taxon>Scleractinia</taxon>
        <taxon>Astrocoeniina</taxon>
        <taxon>Pocilloporidae</taxon>
        <taxon>Pocillopora</taxon>
    </lineage>
</organism>
<reference evidence="1 2" key="1">
    <citation type="journal article" date="2018" name="Sci. Rep.">
        <title>Comparative analysis of the Pocillopora damicornis genome highlights role of immune system in coral evolution.</title>
        <authorList>
            <person name="Cunning R."/>
            <person name="Bay R.A."/>
            <person name="Gillette P."/>
            <person name="Baker A.C."/>
            <person name="Traylor-Knowles N."/>
        </authorList>
    </citation>
    <scope>NUCLEOTIDE SEQUENCE [LARGE SCALE GENOMIC DNA]</scope>
    <source>
        <strain evidence="1">RSMAS</strain>
        <tissue evidence="1">Whole animal</tissue>
    </source>
</reference>
<keyword evidence="2" id="KW-1185">Reference proteome</keyword>
<gene>
    <name evidence="1" type="ORF">pdam_00014039</name>
</gene>
<comment type="caution">
    <text evidence="1">The sequence shown here is derived from an EMBL/GenBank/DDBJ whole genome shotgun (WGS) entry which is preliminary data.</text>
</comment>
<protein>
    <submittedName>
        <fullName evidence="1">Uncharacterized protein</fullName>
    </submittedName>
</protein>
<proteinExistence type="predicted"/>
<feature type="non-terminal residue" evidence="1">
    <location>
        <position position="138"/>
    </location>
</feature>
<dbReference type="EMBL" id="RCHS01002885">
    <property type="protein sequence ID" value="RMX45107.1"/>
    <property type="molecule type" value="Genomic_DNA"/>
</dbReference>
<sequence>VPVEEVVKLSEEDITYAQTQFGVQGCSETVSSEKKILGFNWNIERDTFVFQFDWLMEFARELPLNQRTVLKFVAKLYETIFRIKLLANIWPYGGNSHEPSSAYFEEMRLKDRGKPTTGHLVDSSMISLTSIFEPQKYD</sequence>
<dbReference type="Proteomes" id="UP000275408">
    <property type="component" value="Unassembled WGS sequence"/>
</dbReference>